<dbReference type="PANTHER" id="PTHR24349">
    <property type="entry name" value="SERINE/THREONINE-PROTEIN KINASE"/>
    <property type="match status" value="1"/>
</dbReference>
<evidence type="ECO:0000256" key="5">
    <source>
        <dbReference type="ARBA" id="ARBA00022777"/>
    </source>
</evidence>
<comment type="similarity">
    <text evidence="1">Belongs to the protein kinase superfamily. CAMK Ser/Thr protein kinase family. CaMK subfamily.</text>
</comment>
<dbReference type="SUPFAM" id="SSF56112">
    <property type="entry name" value="Protein kinase-like (PK-like)"/>
    <property type="match status" value="2"/>
</dbReference>
<evidence type="ECO:0000259" key="8">
    <source>
        <dbReference type="PROSITE" id="PS50222"/>
    </source>
</evidence>
<feature type="domain" description="EF-hand" evidence="8">
    <location>
        <begin position="349"/>
        <end position="384"/>
    </location>
</feature>
<evidence type="ECO:0000256" key="3">
    <source>
        <dbReference type="ARBA" id="ARBA00022679"/>
    </source>
</evidence>
<dbReference type="GO" id="GO:0004674">
    <property type="term" value="F:protein serine/threonine kinase activity"/>
    <property type="evidence" value="ECO:0007669"/>
    <property type="project" value="UniProtKB-KW"/>
</dbReference>
<organism evidence="9 10">
    <name type="scientific">Ilex paraguariensis</name>
    <name type="common">yerba mate</name>
    <dbReference type="NCBI Taxonomy" id="185542"/>
    <lineage>
        <taxon>Eukaryota</taxon>
        <taxon>Viridiplantae</taxon>
        <taxon>Streptophyta</taxon>
        <taxon>Embryophyta</taxon>
        <taxon>Tracheophyta</taxon>
        <taxon>Spermatophyta</taxon>
        <taxon>Magnoliopsida</taxon>
        <taxon>eudicotyledons</taxon>
        <taxon>Gunneridae</taxon>
        <taxon>Pentapetalae</taxon>
        <taxon>asterids</taxon>
        <taxon>campanulids</taxon>
        <taxon>Aquifoliales</taxon>
        <taxon>Aquifoliaceae</taxon>
        <taxon>Ilex</taxon>
    </lineage>
</organism>
<feature type="domain" description="EF-hand" evidence="8">
    <location>
        <begin position="312"/>
        <end position="347"/>
    </location>
</feature>
<dbReference type="InterPro" id="IPR002048">
    <property type="entry name" value="EF_hand_dom"/>
</dbReference>
<keyword evidence="4" id="KW-0547">Nucleotide-binding</keyword>
<dbReference type="SMART" id="SM00054">
    <property type="entry name" value="EFh"/>
    <property type="match status" value="4"/>
</dbReference>
<keyword evidence="3" id="KW-0808">Transferase</keyword>
<dbReference type="PROSITE" id="PS50222">
    <property type="entry name" value="EF_HAND_2"/>
    <property type="match status" value="4"/>
</dbReference>
<dbReference type="PROSITE" id="PS00018">
    <property type="entry name" value="EF_HAND_1"/>
    <property type="match status" value="4"/>
</dbReference>
<dbReference type="AlphaFoldDB" id="A0ABC8R9K0"/>
<dbReference type="FunFam" id="1.10.238.10:FF:000050">
    <property type="entry name" value="Calcium-dependent protein kinase 7"/>
    <property type="match status" value="1"/>
</dbReference>
<evidence type="ECO:0000256" key="4">
    <source>
        <dbReference type="ARBA" id="ARBA00022741"/>
    </source>
</evidence>
<dbReference type="InterPro" id="IPR011009">
    <property type="entry name" value="Kinase-like_dom_sf"/>
</dbReference>
<keyword evidence="7" id="KW-0067">ATP-binding</keyword>
<sequence>MLSFFGCHYTETEEGIAQAIVRCNIDFERDPWPKVSDDAKDLVKGMLEPNPYSRMTVEEVLESRWIQSADKVPNVPLGENVRTRIKQFSLMNKFKKKVLRHALRQNTTSETSAQWNATLQNLVLIFWLHTCHKDLGLSVVAETEEGIAQAIVRCNIDFERDPWPKVSDDAKDLVKGMLEPNPYSRMTVEEVLESRWIQSADKVPNVPLGENVRTRIKQFSLMNKFKKKVLRVVADNLPHEQVDGIKELFNMMDTDKNGNLTFEELRDGLSKMGQPVTDPDVQMLMDAADIDGNGMLNCEEFVTMAVHIKRISSDEHLQQAFRYFDKNKSGFIEFEELREGLLDEHLGPNNDQVVQDIIFDADLDKDGRISYQEFEAMMTTGMDWKLASRQYSRAMLNAISMKLFKNKSLGLKTD</sequence>
<evidence type="ECO:0000256" key="2">
    <source>
        <dbReference type="ARBA" id="ARBA00022527"/>
    </source>
</evidence>
<accession>A0ABC8R9K0</accession>
<dbReference type="Gene3D" id="1.10.238.10">
    <property type="entry name" value="EF-hand"/>
    <property type="match status" value="1"/>
</dbReference>
<gene>
    <name evidence="9" type="ORF">ILEXP_LOCUS9243</name>
</gene>
<protein>
    <recommendedName>
        <fullName evidence="8">EF-hand domain-containing protein</fullName>
    </recommendedName>
</protein>
<feature type="domain" description="EF-hand" evidence="8">
    <location>
        <begin position="276"/>
        <end position="311"/>
    </location>
</feature>
<dbReference type="GO" id="GO:0005524">
    <property type="term" value="F:ATP binding"/>
    <property type="evidence" value="ECO:0007669"/>
    <property type="project" value="UniProtKB-KW"/>
</dbReference>
<evidence type="ECO:0000313" key="10">
    <source>
        <dbReference type="Proteomes" id="UP001642360"/>
    </source>
</evidence>
<keyword evidence="5" id="KW-0418">Kinase</keyword>
<reference evidence="9 10" key="1">
    <citation type="submission" date="2024-02" db="EMBL/GenBank/DDBJ databases">
        <authorList>
            <person name="Vignale AGUSTIN F."/>
            <person name="Sosa J E."/>
            <person name="Modenutti C."/>
        </authorList>
    </citation>
    <scope>NUCLEOTIDE SEQUENCE [LARGE SCALE GENOMIC DNA]</scope>
</reference>
<evidence type="ECO:0000313" key="9">
    <source>
        <dbReference type="EMBL" id="CAK9141650.1"/>
    </source>
</evidence>
<feature type="domain" description="EF-hand" evidence="8">
    <location>
        <begin position="240"/>
        <end position="275"/>
    </location>
</feature>
<dbReference type="Pfam" id="PF13499">
    <property type="entry name" value="EF-hand_7"/>
    <property type="match status" value="2"/>
</dbReference>
<dbReference type="SUPFAM" id="SSF47473">
    <property type="entry name" value="EF-hand"/>
    <property type="match status" value="1"/>
</dbReference>
<dbReference type="InterPro" id="IPR018247">
    <property type="entry name" value="EF_Hand_1_Ca_BS"/>
</dbReference>
<dbReference type="InterPro" id="IPR011992">
    <property type="entry name" value="EF-hand-dom_pair"/>
</dbReference>
<keyword evidence="6" id="KW-0106">Calcium</keyword>
<proteinExistence type="inferred from homology"/>
<dbReference type="EMBL" id="CAUOFW020001158">
    <property type="protein sequence ID" value="CAK9141650.1"/>
    <property type="molecule type" value="Genomic_DNA"/>
</dbReference>
<dbReference type="InterPro" id="IPR050205">
    <property type="entry name" value="CDPK_Ser/Thr_kinases"/>
</dbReference>
<name>A0ABC8R9K0_9AQUA</name>
<dbReference type="Gene3D" id="1.10.510.10">
    <property type="entry name" value="Transferase(Phosphotransferase) domain 1"/>
    <property type="match status" value="2"/>
</dbReference>
<evidence type="ECO:0000256" key="1">
    <source>
        <dbReference type="ARBA" id="ARBA00005354"/>
    </source>
</evidence>
<evidence type="ECO:0000256" key="6">
    <source>
        <dbReference type="ARBA" id="ARBA00022837"/>
    </source>
</evidence>
<keyword evidence="10" id="KW-1185">Reference proteome</keyword>
<dbReference type="Proteomes" id="UP001642360">
    <property type="component" value="Unassembled WGS sequence"/>
</dbReference>
<comment type="caution">
    <text evidence="9">The sequence shown here is derived from an EMBL/GenBank/DDBJ whole genome shotgun (WGS) entry which is preliminary data.</text>
</comment>
<evidence type="ECO:0000256" key="7">
    <source>
        <dbReference type="ARBA" id="ARBA00022840"/>
    </source>
</evidence>
<keyword evidence="2" id="KW-0723">Serine/threonine-protein kinase</keyword>